<keyword evidence="1" id="KW-0472">Membrane</keyword>
<evidence type="ECO:0000256" key="1">
    <source>
        <dbReference type="SAM" id="Phobius"/>
    </source>
</evidence>
<keyword evidence="3" id="KW-1185">Reference proteome</keyword>
<evidence type="ECO:0000313" key="2">
    <source>
        <dbReference type="EMBL" id="KJA16087.1"/>
    </source>
</evidence>
<sequence length="220" mass="24300">MRFCVGVARRTYSRGISVVVRFLLSLSIFLIITLLNFILLYPSFYCLCTMAVTEFPIPAHPSQAHLPTYLSATICTVSSAVSIIFLNVGLESSLRLSDILAIPAGDIGMQQMIPEVYVAAFVLESSSNYPFAVLAAYFIISQPSEYPQFTTTIMGITPDPPLAGCLHWVYRMSRFTIISPSTILLSMALLPDNAGKKRSARLQPAGRHFWPSRRLPSSDV</sequence>
<organism evidence="2 3">
    <name type="scientific">Hypholoma sublateritium (strain FD-334 SS-4)</name>
    <dbReference type="NCBI Taxonomy" id="945553"/>
    <lineage>
        <taxon>Eukaryota</taxon>
        <taxon>Fungi</taxon>
        <taxon>Dikarya</taxon>
        <taxon>Basidiomycota</taxon>
        <taxon>Agaricomycotina</taxon>
        <taxon>Agaricomycetes</taxon>
        <taxon>Agaricomycetidae</taxon>
        <taxon>Agaricales</taxon>
        <taxon>Agaricineae</taxon>
        <taxon>Strophariaceae</taxon>
        <taxon>Hypholoma</taxon>
    </lineage>
</organism>
<keyword evidence="1" id="KW-0812">Transmembrane</keyword>
<feature type="transmembrane region" description="Helical" evidence="1">
    <location>
        <begin position="69"/>
        <end position="90"/>
    </location>
</feature>
<gene>
    <name evidence="2" type="ORF">HYPSUDRAFT_323626</name>
</gene>
<feature type="transmembrane region" description="Helical" evidence="1">
    <location>
        <begin position="18"/>
        <end position="41"/>
    </location>
</feature>
<accession>A0A0D2KN89</accession>
<protein>
    <submittedName>
        <fullName evidence="2">Uncharacterized protein</fullName>
    </submittedName>
</protein>
<dbReference type="EMBL" id="KN817628">
    <property type="protein sequence ID" value="KJA16087.1"/>
    <property type="molecule type" value="Genomic_DNA"/>
</dbReference>
<dbReference type="Proteomes" id="UP000054270">
    <property type="component" value="Unassembled WGS sequence"/>
</dbReference>
<dbReference type="AlphaFoldDB" id="A0A0D2KN89"/>
<evidence type="ECO:0000313" key="3">
    <source>
        <dbReference type="Proteomes" id="UP000054270"/>
    </source>
</evidence>
<reference evidence="3" key="1">
    <citation type="submission" date="2014-04" db="EMBL/GenBank/DDBJ databases">
        <title>Evolutionary Origins and Diversification of the Mycorrhizal Mutualists.</title>
        <authorList>
            <consortium name="DOE Joint Genome Institute"/>
            <consortium name="Mycorrhizal Genomics Consortium"/>
            <person name="Kohler A."/>
            <person name="Kuo A."/>
            <person name="Nagy L.G."/>
            <person name="Floudas D."/>
            <person name="Copeland A."/>
            <person name="Barry K.W."/>
            <person name="Cichocki N."/>
            <person name="Veneault-Fourrey C."/>
            <person name="LaButti K."/>
            <person name="Lindquist E.A."/>
            <person name="Lipzen A."/>
            <person name="Lundell T."/>
            <person name="Morin E."/>
            <person name="Murat C."/>
            <person name="Riley R."/>
            <person name="Ohm R."/>
            <person name="Sun H."/>
            <person name="Tunlid A."/>
            <person name="Henrissat B."/>
            <person name="Grigoriev I.V."/>
            <person name="Hibbett D.S."/>
            <person name="Martin F."/>
        </authorList>
    </citation>
    <scope>NUCLEOTIDE SEQUENCE [LARGE SCALE GENOMIC DNA]</scope>
    <source>
        <strain evidence="3">FD-334 SS-4</strain>
    </source>
</reference>
<keyword evidence="1" id="KW-1133">Transmembrane helix</keyword>
<name>A0A0D2KN89_HYPSF</name>
<proteinExistence type="predicted"/>